<feature type="domain" description="N-acetyltransferase" evidence="1">
    <location>
        <begin position="13"/>
        <end position="179"/>
    </location>
</feature>
<protein>
    <submittedName>
        <fullName evidence="2">GNAT family N-acetyltransferase</fullName>
        <ecNumber evidence="2">2.3.-.-</ecNumber>
    </submittedName>
</protein>
<reference evidence="3" key="1">
    <citation type="journal article" date="2019" name="Int. J. Syst. Evol. Microbiol.">
        <title>The Global Catalogue of Microorganisms (GCM) 10K type strain sequencing project: providing services to taxonomists for standard genome sequencing and annotation.</title>
        <authorList>
            <consortium name="The Broad Institute Genomics Platform"/>
            <consortium name="The Broad Institute Genome Sequencing Center for Infectious Disease"/>
            <person name="Wu L."/>
            <person name="Ma J."/>
        </authorList>
    </citation>
    <scope>NUCLEOTIDE SEQUENCE [LARGE SCALE GENOMIC DNA]</scope>
    <source>
        <strain evidence="3">CCUG 56607</strain>
    </source>
</reference>
<sequence>MDLETPRLQIKAIDLETAQVLMKNALAFYYKYQLPWSEDWPHDGLRALLPLYAEQVEADETSVGFGPWFIIDKHHQRIIGDIGFKGRPDQEGAVEIGYCIVPEERGAGYASEAVEYIVQWAFQNGAKSVQAQCDRENIPSQKVLINNRFVNTDKQDKILLFKREKKVHDHYKERSKRGL</sequence>
<dbReference type="Pfam" id="PF13302">
    <property type="entry name" value="Acetyltransf_3"/>
    <property type="match status" value="1"/>
</dbReference>
<dbReference type="RefSeq" id="WP_386056260.1">
    <property type="nucleotide sequence ID" value="NZ_JBHTKL010000001.1"/>
</dbReference>
<keyword evidence="2" id="KW-0012">Acyltransferase</keyword>
<comment type="caution">
    <text evidence="2">The sequence shown here is derived from an EMBL/GenBank/DDBJ whole genome shotgun (WGS) entry which is preliminary data.</text>
</comment>
<dbReference type="Proteomes" id="UP001596990">
    <property type="component" value="Unassembled WGS sequence"/>
</dbReference>
<dbReference type="CDD" id="cd04301">
    <property type="entry name" value="NAT_SF"/>
    <property type="match status" value="1"/>
</dbReference>
<dbReference type="PROSITE" id="PS51186">
    <property type="entry name" value="GNAT"/>
    <property type="match status" value="1"/>
</dbReference>
<dbReference type="GO" id="GO:0016746">
    <property type="term" value="F:acyltransferase activity"/>
    <property type="evidence" value="ECO:0007669"/>
    <property type="project" value="UniProtKB-KW"/>
</dbReference>
<dbReference type="PANTHER" id="PTHR43792">
    <property type="entry name" value="GNAT FAMILY, PUTATIVE (AFU_ORTHOLOGUE AFUA_3G00765)-RELATED-RELATED"/>
    <property type="match status" value="1"/>
</dbReference>
<gene>
    <name evidence="2" type="ORF">ACFQ2J_02440</name>
</gene>
<dbReference type="EMBL" id="JBHTKL010000001">
    <property type="protein sequence ID" value="MFD1018046.1"/>
    <property type="molecule type" value="Genomic_DNA"/>
</dbReference>
<keyword evidence="3" id="KW-1185">Reference proteome</keyword>
<dbReference type="SUPFAM" id="SSF55729">
    <property type="entry name" value="Acyl-CoA N-acyltransferases (Nat)"/>
    <property type="match status" value="1"/>
</dbReference>
<keyword evidence="2" id="KW-0808">Transferase</keyword>
<accession>A0ABW3KVY3</accession>
<dbReference type="Gene3D" id="3.40.630.30">
    <property type="match status" value="1"/>
</dbReference>
<dbReference type="PANTHER" id="PTHR43792:SF13">
    <property type="entry name" value="ACETYLTRANSFERASE"/>
    <property type="match status" value="1"/>
</dbReference>
<name>A0ABW3KVY3_9BACI</name>
<evidence type="ECO:0000313" key="3">
    <source>
        <dbReference type="Proteomes" id="UP001596990"/>
    </source>
</evidence>
<evidence type="ECO:0000313" key="2">
    <source>
        <dbReference type="EMBL" id="MFD1018046.1"/>
    </source>
</evidence>
<organism evidence="2 3">
    <name type="scientific">Thalassobacillus hwangdonensis</name>
    <dbReference type="NCBI Taxonomy" id="546108"/>
    <lineage>
        <taxon>Bacteria</taxon>
        <taxon>Bacillati</taxon>
        <taxon>Bacillota</taxon>
        <taxon>Bacilli</taxon>
        <taxon>Bacillales</taxon>
        <taxon>Bacillaceae</taxon>
        <taxon>Thalassobacillus</taxon>
    </lineage>
</organism>
<dbReference type="InterPro" id="IPR016181">
    <property type="entry name" value="Acyl_CoA_acyltransferase"/>
</dbReference>
<dbReference type="InterPro" id="IPR051531">
    <property type="entry name" value="N-acetyltransferase"/>
</dbReference>
<proteinExistence type="predicted"/>
<dbReference type="EC" id="2.3.-.-" evidence="2"/>
<dbReference type="InterPro" id="IPR000182">
    <property type="entry name" value="GNAT_dom"/>
</dbReference>
<evidence type="ECO:0000259" key="1">
    <source>
        <dbReference type="PROSITE" id="PS51186"/>
    </source>
</evidence>